<evidence type="ECO:0000259" key="1">
    <source>
        <dbReference type="Pfam" id="PF01048"/>
    </source>
</evidence>
<gene>
    <name evidence="2" type="ordered locus">PP_3254</name>
</gene>
<protein>
    <submittedName>
        <fullName evidence="2">Nucleosidase</fullName>
    </submittedName>
</protein>
<reference evidence="2 3" key="1">
    <citation type="journal article" date="2002" name="Environ. Microbiol.">
        <title>Complete genome sequence and comparative analysis of the metabolically versatile Pseudomonas putida KT2440.</title>
        <authorList>
            <person name="Nelson K.E."/>
            <person name="Weinel C."/>
            <person name="Paulsen I.T."/>
            <person name="Dodson R.J."/>
            <person name="Hilbert H."/>
            <person name="Martins dos Santos V.A."/>
            <person name="Fouts D.E."/>
            <person name="Gill S.R."/>
            <person name="Pop M."/>
            <person name="Holmes M."/>
            <person name="Brinkac L."/>
            <person name="Beanan M."/>
            <person name="DeBoy R.T."/>
            <person name="Daugherty S."/>
            <person name="Kolonay J."/>
            <person name="Madupu R."/>
            <person name="Nelson W."/>
            <person name="White O."/>
            <person name="Peterson J."/>
            <person name="Khouri H."/>
            <person name="Hance I."/>
            <person name="Chris Lee P."/>
            <person name="Holtzapple E."/>
            <person name="Scanlan D."/>
            <person name="Tran K."/>
            <person name="Moazzez A."/>
            <person name="Utterback T."/>
            <person name="Rizzo M."/>
            <person name="Lee K."/>
            <person name="Kosack D."/>
            <person name="Moestl D."/>
            <person name="Wedler H."/>
            <person name="Lauber J."/>
            <person name="Stjepandic D."/>
            <person name="Hoheisel J."/>
            <person name="Straetz M."/>
            <person name="Heim S."/>
            <person name="Kiewitz C."/>
            <person name="Eisen J.A."/>
            <person name="Timmis K.N."/>
            <person name="Dusterhoft A."/>
            <person name="Tummler B."/>
            <person name="Fraser C.M."/>
        </authorList>
    </citation>
    <scope>NUCLEOTIDE SEQUENCE [LARGE SCALE GENOMIC DNA]</scope>
    <source>
        <strain evidence="3">ATCC 47054 / DSM 6125 / CFBP 8728 / NCIMB 11950 / KT2440</strain>
    </source>
</reference>
<dbReference type="SUPFAM" id="SSF53167">
    <property type="entry name" value="Purine and uridine phosphorylases"/>
    <property type="match status" value="1"/>
</dbReference>
<organism evidence="2 3">
    <name type="scientific">Pseudomonas putida (strain ATCC 47054 / DSM 6125 / CFBP 8728 / NCIMB 11950 / KT2440)</name>
    <dbReference type="NCBI Taxonomy" id="160488"/>
    <lineage>
        <taxon>Bacteria</taxon>
        <taxon>Pseudomonadati</taxon>
        <taxon>Pseudomonadota</taxon>
        <taxon>Gammaproteobacteria</taxon>
        <taxon>Pseudomonadales</taxon>
        <taxon>Pseudomonadaceae</taxon>
        <taxon>Pseudomonas</taxon>
    </lineage>
</organism>
<feature type="domain" description="Nucleoside phosphorylase" evidence="1">
    <location>
        <begin position="52"/>
        <end position="119"/>
    </location>
</feature>
<dbReference type="Pfam" id="PF01048">
    <property type="entry name" value="PNP_UDP_1"/>
    <property type="match status" value="2"/>
</dbReference>
<dbReference type="KEGG" id="ppu:PP_3254"/>
<dbReference type="OrthoDB" id="997641at2"/>
<dbReference type="GO" id="GO:0005829">
    <property type="term" value="C:cytosol"/>
    <property type="evidence" value="ECO:0007669"/>
    <property type="project" value="TreeGrafter"/>
</dbReference>
<dbReference type="PhylomeDB" id="Q88HU9"/>
<dbReference type="AlphaFoldDB" id="Q88HU9"/>
<dbReference type="eggNOG" id="COG0775">
    <property type="taxonomic scope" value="Bacteria"/>
</dbReference>
<dbReference type="GO" id="GO:0009116">
    <property type="term" value="P:nucleoside metabolic process"/>
    <property type="evidence" value="ECO:0007669"/>
    <property type="project" value="InterPro"/>
</dbReference>
<dbReference type="BioCyc" id="PPUT160488:G1G01-3480-MONOMER"/>
<dbReference type="InterPro" id="IPR000845">
    <property type="entry name" value="Nucleoside_phosphorylase_d"/>
</dbReference>
<dbReference type="HOGENOM" id="CLU_107471_0_0_6"/>
<dbReference type="InterPro" id="IPR035994">
    <property type="entry name" value="Nucleoside_phosphorylase_sf"/>
</dbReference>
<dbReference type="PaxDb" id="160488-PP_3254"/>
<dbReference type="PATRIC" id="fig|160488.4.peg.3457"/>
<dbReference type="Proteomes" id="UP000000556">
    <property type="component" value="Chromosome"/>
</dbReference>
<dbReference type="Gene3D" id="3.40.50.1580">
    <property type="entry name" value="Nucleoside phosphorylase domain"/>
    <property type="match status" value="1"/>
</dbReference>
<reference evidence="2 3" key="2">
    <citation type="journal article" date="2016" name="Environ. Microbiol.">
        <title>The revisited genome of Pseudomonas putida KT2440 enlightens its value as a robust metabolic chassis.</title>
        <authorList>
            <person name="Belda E."/>
            <person name="van Heck R.G."/>
            <person name="Lopez-Sanchez M.J."/>
            <person name="Cruveiller S."/>
            <person name="Barbe V."/>
            <person name="Fraser C."/>
            <person name="Klenk H.P."/>
            <person name="Petersen J."/>
            <person name="Morgat A."/>
            <person name="Nikel P.I."/>
            <person name="Vallenet D."/>
            <person name="Rouy Z."/>
            <person name="Sekowska A."/>
            <person name="Martins Dos Santos V.A."/>
            <person name="de Lorenzo V."/>
            <person name="Danchin A."/>
            <person name="Medigue C."/>
        </authorList>
    </citation>
    <scope>NUCLEOTIDE SEQUENCE [LARGE SCALE GENOMIC DNA]</scope>
    <source>
        <strain evidence="3">ATCC 47054 / DSM 6125 / CFBP 8728 / NCIMB 11950 / KT2440</strain>
    </source>
</reference>
<evidence type="ECO:0000313" key="3">
    <source>
        <dbReference type="Proteomes" id="UP000000556"/>
    </source>
</evidence>
<dbReference type="PANTHER" id="PTHR46832">
    <property type="entry name" value="5'-METHYLTHIOADENOSINE/S-ADENOSYLHOMOCYSTEINE NUCLEOSIDASE"/>
    <property type="match status" value="1"/>
</dbReference>
<dbReference type="PANTHER" id="PTHR46832:SF1">
    <property type="entry name" value="5'-METHYLTHIOADENOSINE_S-ADENOSYLHOMOCYSTEINE NUCLEOSIDASE"/>
    <property type="match status" value="1"/>
</dbReference>
<accession>Q88HU9</accession>
<dbReference type="EMBL" id="AE015451">
    <property type="protein sequence ID" value="AAN68861.1"/>
    <property type="molecule type" value="Genomic_DNA"/>
</dbReference>
<proteinExistence type="predicted"/>
<evidence type="ECO:0000313" key="2">
    <source>
        <dbReference type="EMBL" id="AAN68861.1"/>
    </source>
</evidence>
<name>Q88HU9_PSEPK</name>
<feature type="domain" description="Nucleoside phosphorylase" evidence="1">
    <location>
        <begin position="158"/>
        <end position="201"/>
    </location>
</feature>
<dbReference type="STRING" id="160488.PP_3254"/>
<dbReference type="GO" id="GO:0019284">
    <property type="term" value="P:L-methionine salvage from S-adenosylmethionine"/>
    <property type="evidence" value="ECO:0007669"/>
    <property type="project" value="TreeGrafter"/>
</dbReference>
<sequence length="217" mass="23368">MHLARVDRQWPRPLQPLGNTCSMMLIKQFPDISLNDTLFVFALEAEAGDVFTEVNTVFTGIGKVNAAIALTKAIATRRPKLIVNLGSAGSQRHGKGEVVCCNRFVQRDMDVTALGFARYETPLSDTPVVLEHGAAIPGLAVETCGSGDSFEINHGDAPYDVVDMEAYVLALIARGEGIPFVCLKYISDDAGSEAAGDWAVQVHLAAEAFKRVLFSQA</sequence>
<keyword evidence="3" id="KW-1185">Reference proteome</keyword>
<dbReference type="GO" id="GO:0008782">
    <property type="term" value="F:adenosylhomocysteine nucleosidase activity"/>
    <property type="evidence" value="ECO:0007669"/>
    <property type="project" value="TreeGrafter"/>
</dbReference>
<dbReference type="GO" id="GO:0008930">
    <property type="term" value="F:methylthioadenosine nucleosidase activity"/>
    <property type="evidence" value="ECO:0007669"/>
    <property type="project" value="TreeGrafter"/>
</dbReference>